<keyword evidence="5" id="KW-1185">Reference proteome</keyword>
<proteinExistence type="predicted"/>
<dbReference type="RefSeq" id="WP_011523210.1">
    <property type="nucleotide sequence ID" value="NC_008009.1"/>
</dbReference>
<dbReference type="EnsemblBacteria" id="ABF41409">
    <property type="protein sequence ID" value="ABF41409"/>
    <property type="gene ID" value="Acid345_2408"/>
</dbReference>
<protein>
    <submittedName>
        <fullName evidence="4">Gas vesicle protein GVPa</fullName>
    </submittedName>
</protein>
<evidence type="ECO:0000313" key="5">
    <source>
        <dbReference type="Proteomes" id="UP000002432"/>
    </source>
</evidence>
<feature type="transmembrane region" description="Helical" evidence="3">
    <location>
        <begin position="33"/>
        <end position="57"/>
    </location>
</feature>
<dbReference type="STRING" id="204669.Acid345_2408"/>
<dbReference type="KEGG" id="aba:Acid345_2408"/>
<dbReference type="EMBL" id="CP000360">
    <property type="protein sequence ID" value="ABF41409.1"/>
    <property type="molecule type" value="Genomic_DNA"/>
</dbReference>
<dbReference type="GO" id="GO:0012506">
    <property type="term" value="C:vesicle membrane"/>
    <property type="evidence" value="ECO:0007669"/>
    <property type="project" value="InterPro"/>
</dbReference>
<dbReference type="InterPro" id="IPR000638">
    <property type="entry name" value="Gas-vesicle_GvpA-like"/>
</dbReference>
<dbReference type="AlphaFoldDB" id="Q1INZ1"/>
<evidence type="ECO:0000256" key="3">
    <source>
        <dbReference type="SAM" id="Phobius"/>
    </source>
</evidence>
<comment type="subcellular location">
    <subcellularLocation>
        <location evidence="2">Gas vesicle</location>
    </subcellularLocation>
</comment>
<dbReference type="Proteomes" id="UP000002432">
    <property type="component" value="Chromosome"/>
</dbReference>
<evidence type="ECO:0000256" key="2">
    <source>
        <dbReference type="ARBA" id="ARBA00035108"/>
    </source>
</evidence>
<sequence length="85" mass="9047">MTESDTGVMIFGGEGGDEVSLLEILDHVLNSGVVIHGTIIISLAGVDLIYLGLNVILTGIETVRRSNENKSLQQPKSVARPCEGR</sequence>
<gene>
    <name evidence="4" type="ordered locus">Acid345_2408</name>
</gene>
<keyword evidence="3" id="KW-0812">Transmembrane</keyword>
<evidence type="ECO:0000313" key="4">
    <source>
        <dbReference type="EMBL" id="ABF41409.1"/>
    </source>
</evidence>
<accession>Q1INZ1</accession>
<dbReference type="HOGENOM" id="CLU_2508391_0_0_0"/>
<keyword evidence="1" id="KW-0304">Gas vesicle</keyword>
<dbReference type="Pfam" id="PF00741">
    <property type="entry name" value="Gas_vesicle"/>
    <property type="match status" value="1"/>
</dbReference>
<name>Q1INZ1_KORVE</name>
<organism evidence="4 5">
    <name type="scientific">Koribacter versatilis (strain Ellin345)</name>
    <dbReference type="NCBI Taxonomy" id="204669"/>
    <lineage>
        <taxon>Bacteria</taxon>
        <taxon>Pseudomonadati</taxon>
        <taxon>Acidobacteriota</taxon>
        <taxon>Terriglobia</taxon>
        <taxon>Terriglobales</taxon>
        <taxon>Candidatus Korobacteraceae</taxon>
        <taxon>Candidatus Korobacter</taxon>
    </lineage>
</organism>
<keyword evidence="3" id="KW-0472">Membrane</keyword>
<dbReference type="GO" id="GO:0031411">
    <property type="term" value="C:gas vesicle"/>
    <property type="evidence" value="ECO:0007669"/>
    <property type="project" value="UniProtKB-SubCell"/>
</dbReference>
<reference evidence="4 5" key="1">
    <citation type="journal article" date="2009" name="Appl. Environ. Microbiol.">
        <title>Three genomes from the phylum Acidobacteria provide insight into the lifestyles of these microorganisms in soils.</title>
        <authorList>
            <person name="Ward N.L."/>
            <person name="Challacombe J.F."/>
            <person name="Janssen P.H."/>
            <person name="Henrissat B."/>
            <person name="Coutinho P.M."/>
            <person name="Wu M."/>
            <person name="Xie G."/>
            <person name="Haft D.H."/>
            <person name="Sait M."/>
            <person name="Badger J."/>
            <person name="Barabote R.D."/>
            <person name="Bradley B."/>
            <person name="Brettin T.S."/>
            <person name="Brinkac L.M."/>
            <person name="Bruce D."/>
            <person name="Creasy T."/>
            <person name="Daugherty S.C."/>
            <person name="Davidsen T.M."/>
            <person name="DeBoy R.T."/>
            <person name="Detter J.C."/>
            <person name="Dodson R.J."/>
            <person name="Durkin A.S."/>
            <person name="Ganapathy A."/>
            <person name="Gwinn-Giglio M."/>
            <person name="Han C.S."/>
            <person name="Khouri H."/>
            <person name="Kiss H."/>
            <person name="Kothari S.P."/>
            <person name="Madupu R."/>
            <person name="Nelson K.E."/>
            <person name="Nelson W.C."/>
            <person name="Paulsen I."/>
            <person name="Penn K."/>
            <person name="Ren Q."/>
            <person name="Rosovitz M.J."/>
            <person name="Selengut J.D."/>
            <person name="Shrivastava S."/>
            <person name="Sullivan S.A."/>
            <person name="Tapia R."/>
            <person name="Thompson L.S."/>
            <person name="Watkins K.L."/>
            <person name="Yang Q."/>
            <person name="Yu C."/>
            <person name="Zafar N."/>
            <person name="Zhou L."/>
            <person name="Kuske C.R."/>
        </authorList>
    </citation>
    <scope>NUCLEOTIDE SEQUENCE [LARGE SCALE GENOMIC DNA]</scope>
    <source>
        <strain evidence="4 5">Ellin345</strain>
    </source>
</reference>
<dbReference type="GO" id="GO:0005198">
    <property type="term" value="F:structural molecule activity"/>
    <property type="evidence" value="ECO:0007669"/>
    <property type="project" value="InterPro"/>
</dbReference>
<evidence type="ECO:0000256" key="1">
    <source>
        <dbReference type="ARBA" id="ARBA00022987"/>
    </source>
</evidence>
<keyword evidence="3" id="KW-1133">Transmembrane helix</keyword>